<reference evidence="2" key="1">
    <citation type="journal article" date="2024" name="Proc. Natl. Acad. Sci. U.S.A.">
        <title>Extraordinary preservation of gene collinearity over three hundred million years revealed in homosporous lycophytes.</title>
        <authorList>
            <person name="Li C."/>
            <person name="Wickell D."/>
            <person name="Kuo L.Y."/>
            <person name="Chen X."/>
            <person name="Nie B."/>
            <person name="Liao X."/>
            <person name="Peng D."/>
            <person name="Ji J."/>
            <person name="Jenkins J."/>
            <person name="Williams M."/>
            <person name="Shu S."/>
            <person name="Plott C."/>
            <person name="Barry K."/>
            <person name="Rajasekar S."/>
            <person name="Grimwood J."/>
            <person name="Han X."/>
            <person name="Sun S."/>
            <person name="Hou Z."/>
            <person name="He W."/>
            <person name="Dai G."/>
            <person name="Sun C."/>
            <person name="Schmutz J."/>
            <person name="Leebens-Mack J.H."/>
            <person name="Li F.W."/>
            <person name="Wang L."/>
        </authorList>
    </citation>
    <scope>NUCLEOTIDE SEQUENCE [LARGE SCALE GENOMIC DNA]</scope>
    <source>
        <strain evidence="2">cv. PW_Plant_1</strain>
    </source>
</reference>
<comment type="caution">
    <text evidence="1">The sequence shown here is derived from an EMBL/GenBank/DDBJ whole genome shotgun (WGS) entry which is preliminary data.</text>
</comment>
<dbReference type="Proteomes" id="UP001162992">
    <property type="component" value="Chromosome 12"/>
</dbReference>
<keyword evidence="2" id="KW-1185">Reference proteome</keyword>
<name>A0ACC2C1M9_DIPCM</name>
<sequence>MPQPQSLRAQHQHHPKQANYEHPPPNLAQSQPQPVQSLGRPSSSSTSPQAHQHWQHHTGVEQKIQQNQEQHFHAQAPPSVVSSTFSATQTNEGRQISCEDIQLVQNLIERCLQLYMNQGEVIDTLLDQAKIECSFTSLVWQKLEEQNPDFFKAYYTRLKLKNQIMLFNHLLEQQAQLMQKTRMLPKSSPIHALTNDKHLFSMHQYPMASTGQQQASLTGAGRPLISVPPPSPPLLSGGSSTQDGCHTSFDSPESNCLMDVTSEVPPAMKSSSTAILFYTSPSSASAVPDSATFPFGTIGNPMEMTTMNIGLPAPLPLDTPFSTHEPNSQNGLVTLSIGTGDGDGNNVREVLGSLGPLPRNFSLSDLTAELGPNPDLGPLGSYSSPFLTPYAEAFLRFPEKDNLDDESILQPVHKPSNIDFGDLKK</sequence>
<protein>
    <submittedName>
        <fullName evidence="1">Uncharacterized protein</fullName>
    </submittedName>
</protein>
<dbReference type="EMBL" id="CM055103">
    <property type="protein sequence ID" value="KAJ7535961.1"/>
    <property type="molecule type" value="Genomic_DNA"/>
</dbReference>
<proteinExistence type="predicted"/>
<evidence type="ECO:0000313" key="2">
    <source>
        <dbReference type="Proteomes" id="UP001162992"/>
    </source>
</evidence>
<gene>
    <name evidence="1" type="ORF">O6H91_12G051800</name>
</gene>
<evidence type="ECO:0000313" key="1">
    <source>
        <dbReference type="EMBL" id="KAJ7535961.1"/>
    </source>
</evidence>
<accession>A0ACC2C1M9</accession>
<organism evidence="1 2">
    <name type="scientific">Diphasiastrum complanatum</name>
    <name type="common">Issler's clubmoss</name>
    <name type="synonym">Lycopodium complanatum</name>
    <dbReference type="NCBI Taxonomy" id="34168"/>
    <lineage>
        <taxon>Eukaryota</taxon>
        <taxon>Viridiplantae</taxon>
        <taxon>Streptophyta</taxon>
        <taxon>Embryophyta</taxon>
        <taxon>Tracheophyta</taxon>
        <taxon>Lycopodiopsida</taxon>
        <taxon>Lycopodiales</taxon>
        <taxon>Lycopodiaceae</taxon>
        <taxon>Lycopodioideae</taxon>
        <taxon>Diphasiastrum</taxon>
    </lineage>
</organism>